<dbReference type="SMART" id="SM00554">
    <property type="entry name" value="FAS1"/>
    <property type="match status" value="4"/>
</dbReference>
<dbReference type="SUPFAM" id="SSF82153">
    <property type="entry name" value="FAS1 domain"/>
    <property type="match status" value="4"/>
</dbReference>
<feature type="chain" id="PRO_5013026668" evidence="1">
    <location>
        <begin position="20"/>
        <end position="771"/>
    </location>
</feature>
<sequence>MKCVVYCVVWLFIIYPKQTDSVLSRSNRVWDRSNSDNGGRSQAREPEYHSLMTEVFGLEDKKGTDYRFGDNSEIEREDIEFDPKVVIVDKIGSPSPSVPEKGLWPEKRLLDELFGRMPGFGIEERTKPWWKGQHICVERKEITEGAPTNKSFIFSFVHSSCEERESTYICTKSVRNNEQNKSYVEKRQCCYGYKLIGNKCEQIELQDLIPTMKSLGATRFVKMLKSVNLDEKLNTNNVTVFCPTDDAVIDFEEEEENNKIPSGRVYRDVSLVNVASGHLVDGYLRSGDLANNQLLSSENEETKIRINIYSGFSGRILTANCARLIKADNYATNGVVHLVETMLPMPSKTVADIISSNPQLSILKGLLSQANLVQTLRDANGNFTLFAPTDAAFKNGKIDELLLKKLQDGKACVSSVVKHHMVPYVVCTSAISVAAQVRNLIDEKLIVKRSEDDKLFVNNAQVVSHDIVGTNGVVHIIDDVLMPEEAQTVTQALQSAEMDNIISFIEAAGMKEELDNMKNFTFFLPRPSAIKELLESEFQKETKNARNTIKFHITPTKVKSCEFHNNQILPTKIENATLRVNKYGIFPDIVTIQCAPIISDNNDVCEGTIHYIDRVLVPTKYTILQTLQDMEDVSKFFNLLNDSGLTQMLNEEGPFTVLAPTNEAFGKMHNKHILEDKEKLEDLLKMHILPEMLCCAAVGHGSSLFFRQYVTTLEGRNFSVRRAHHGIRFLNARTLECDQVATNGVIHTLNKVIEPKRQRPLFVSLSDFFDV</sequence>
<dbReference type="Gene3D" id="2.30.180.10">
    <property type="entry name" value="FAS1 domain"/>
    <property type="match status" value="4"/>
</dbReference>
<dbReference type="InterPro" id="IPR050904">
    <property type="entry name" value="Adhesion/Biosynth-related"/>
</dbReference>
<dbReference type="GO" id="GO:0007155">
    <property type="term" value="P:cell adhesion"/>
    <property type="evidence" value="ECO:0007669"/>
    <property type="project" value="TreeGrafter"/>
</dbReference>
<protein>
    <submittedName>
        <fullName evidence="3">Transforming growth factor-beta-induced protein ig-h3</fullName>
    </submittedName>
</protein>
<dbReference type="InterPro" id="IPR036378">
    <property type="entry name" value="FAS1_dom_sf"/>
</dbReference>
<dbReference type="GO" id="GO:0030198">
    <property type="term" value="P:extracellular matrix organization"/>
    <property type="evidence" value="ECO:0007669"/>
    <property type="project" value="TreeGrafter"/>
</dbReference>
<evidence type="ECO:0000313" key="3">
    <source>
        <dbReference type="EMBL" id="JAV47774.1"/>
    </source>
</evidence>
<name>A0A1W7R9F7_9SCOR</name>
<dbReference type="PROSITE" id="PS50213">
    <property type="entry name" value="FAS1"/>
    <property type="match status" value="4"/>
</dbReference>
<dbReference type="PANTHER" id="PTHR10900">
    <property type="entry name" value="PERIOSTIN-RELATED"/>
    <property type="match status" value="1"/>
</dbReference>
<reference evidence="3" key="1">
    <citation type="submission" date="2016-11" db="EMBL/GenBank/DDBJ databases">
        <title>Venom-gland transcriptomics and venom proteomics of the black-back scorpion (Hadrurus spadix) reveal detectability challenges and an unexplored realm of animal toxin diversity.</title>
        <authorList>
            <person name="Rokyta D.R."/>
            <person name="Ward M.J."/>
        </authorList>
    </citation>
    <scope>NUCLEOTIDE SEQUENCE</scope>
    <source>
        <tissue evidence="3">Venom gland</tissue>
    </source>
</reference>
<dbReference type="Pfam" id="PF02469">
    <property type="entry name" value="Fasciclin"/>
    <property type="match status" value="4"/>
</dbReference>
<dbReference type="InterPro" id="IPR000782">
    <property type="entry name" value="FAS1_domain"/>
</dbReference>
<dbReference type="AlphaFoldDB" id="A0A1W7R9F7"/>
<evidence type="ECO:0000259" key="2">
    <source>
        <dbReference type="PROSITE" id="PS50213"/>
    </source>
</evidence>
<accession>A0A1W7R9F7</accession>
<feature type="domain" description="FAS1" evidence="2">
    <location>
        <begin position="485"/>
        <end position="616"/>
    </location>
</feature>
<dbReference type="FunFam" id="2.30.180.10:FF:000032">
    <property type="entry name" value="Fasciclin domain-containing protein, putative"/>
    <property type="match status" value="2"/>
</dbReference>
<dbReference type="PANTHER" id="PTHR10900:SF77">
    <property type="entry name" value="FI19380P1"/>
    <property type="match status" value="1"/>
</dbReference>
<feature type="domain" description="FAS1" evidence="2">
    <location>
        <begin position="204"/>
        <end position="343"/>
    </location>
</feature>
<dbReference type="GO" id="GO:0031012">
    <property type="term" value="C:extracellular matrix"/>
    <property type="evidence" value="ECO:0007669"/>
    <property type="project" value="TreeGrafter"/>
</dbReference>
<dbReference type="GO" id="GO:0050839">
    <property type="term" value="F:cell adhesion molecule binding"/>
    <property type="evidence" value="ECO:0007669"/>
    <property type="project" value="TreeGrafter"/>
</dbReference>
<feature type="domain" description="FAS1" evidence="2">
    <location>
        <begin position="620"/>
        <end position="753"/>
    </location>
</feature>
<organism evidence="3">
    <name type="scientific">Hadrurus spadix</name>
    <dbReference type="NCBI Taxonomy" id="141984"/>
    <lineage>
        <taxon>Eukaryota</taxon>
        <taxon>Metazoa</taxon>
        <taxon>Ecdysozoa</taxon>
        <taxon>Arthropoda</taxon>
        <taxon>Chelicerata</taxon>
        <taxon>Arachnida</taxon>
        <taxon>Scorpiones</taxon>
        <taxon>Iurida</taxon>
        <taxon>Iuroidea</taxon>
        <taxon>Hadrurus</taxon>
    </lineage>
</organism>
<feature type="signal peptide" evidence="1">
    <location>
        <begin position="1"/>
        <end position="19"/>
    </location>
</feature>
<evidence type="ECO:0000256" key="1">
    <source>
        <dbReference type="SAM" id="SignalP"/>
    </source>
</evidence>
<keyword evidence="1" id="KW-0732">Signal</keyword>
<dbReference type="EMBL" id="GFAH01000615">
    <property type="protein sequence ID" value="JAV47774.1"/>
    <property type="molecule type" value="Transcribed_RNA"/>
</dbReference>
<proteinExistence type="predicted"/>
<feature type="domain" description="FAS1" evidence="2">
    <location>
        <begin position="347"/>
        <end position="481"/>
    </location>
</feature>
<dbReference type="GO" id="GO:0005615">
    <property type="term" value="C:extracellular space"/>
    <property type="evidence" value="ECO:0007669"/>
    <property type="project" value="TreeGrafter"/>
</dbReference>